<dbReference type="SUPFAM" id="SSF54593">
    <property type="entry name" value="Glyoxalase/Bleomycin resistance protein/Dihydroxybiphenyl dioxygenase"/>
    <property type="match status" value="1"/>
</dbReference>
<dbReference type="InterPro" id="IPR050383">
    <property type="entry name" value="GlyoxalaseI/FosfomycinResist"/>
</dbReference>
<dbReference type="RefSeq" id="WP_009850113.1">
    <property type="nucleotide sequence ID" value="NZ_DS022294.1"/>
</dbReference>
<accession>Q0EW17</accession>
<dbReference type="HOGENOM" id="CLU_046006_12_4_0"/>
<dbReference type="Proteomes" id="UP000005297">
    <property type="component" value="Unassembled WGS sequence"/>
</dbReference>
<dbReference type="InParanoid" id="Q0EW17"/>
<dbReference type="EMBL" id="AATS01000023">
    <property type="protein sequence ID" value="EAU53451.1"/>
    <property type="molecule type" value="Genomic_DNA"/>
</dbReference>
<comment type="caution">
    <text evidence="3">The sequence shown here is derived from an EMBL/GenBank/DDBJ whole genome shotgun (WGS) entry which is preliminary data.</text>
</comment>
<dbReference type="GO" id="GO:0004462">
    <property type="term" value="F:lactoylglutathione lyase activity"/>
    <property type="evidence" value="ECO:0007669"/>
    <property type="project" value="InterPro"/>
</dbReference>
<evidence type="ECO:0000259" key="2">
    <source>
        <dbReference type="PROSITE" id="PS51819"/>
    </source>
</evidence>
<dbReference type="PANTHER" id="PTHR21366:SF22">
    <property type="entry name" value="VOC DOMAIN-CONTAINING PROTEIN"/>
    <property type="match status" value="1"/>
</dbReference>
<dbReference type="PROSITE" id="PS51819">
    <property type="entry name" value="VOC"/>
    <property type="match status" value="1"/>
</dbReference>
<dbReference type="STRING" id="314344.AL013_13380"/>
<organism evidence="3 4">
    <name type="scientific">Mariprofundus ferrooxydans PV-1</name>
    <dbReference type="NCBI Taxonomy" id="314345"/>
    <lineage>
        <taxon>Bacteria</taxon>
        <taxon>Pseudomonadati</taxon>
        <taxon>Pseudomonadota</taxon>
        <taxon>Candidatius Mariprofundia</taxon>
        <taxon>Mariprofundales</taxon>
        <taxon>Mariprofundaceae</taxon>
        <taxon>Mariprofundus</taxon>
    </lineage>
</organism>
<evidence type="ECO:0000256" key="1">
    <source>
        <dbReference type="ARBA" id="ARBA00022723"/>
    </source>
</evidence>
<dbReference type="InterPro" id="IPR029068">
    <property type="entry name" value="Glyas_Bleomycin-R_OHBP_Dase"/>
</dbReference>
<dbReference type="CDD" id="cd07245">
    <property type="entry name" value="VOC_like"/>
    <property type="match status" value="1"/>
</dbReference>
<evidence type="ECO:0000313" key="3">
    <source>
        <dbReference type="EMBL" id="EAU53451.1"/>
    </source>
</evidence>
<feature type="domain" description="VOC" evidence="2">
    <location>
        <begin position="2"/>
        <end position="119"/>
    </location>
</feature>
<dbReference type="InterPro" id="IPR037523">
    <property type="entry name" value="VOC_core"/>
</dbReference>
<name>Q0EW17_9PROT</name>
<gene>
    <name evidence="3" type="ORF">SPV1_12912</name>
</gene>
<dbReference type="Pfam" id="PF00903">
    <property type="entry name" value="Glyoxalase"/>
    <property type="match status" value="1"/>
</dbReference>
<reference evidence="3 4" key="1">
    <citation type="submission" date="2006-09" db="EMBL/GenBank/DDBJ databases">
        <authorList>
            <person name="Emerson D."/>
            <person name="Ferriera S."/>
            <person name="Johnson J."/>
            <person name="Kravitz S."/>
            <person name="Halpern A."/>
            <person name="Remington K."/>
            <person name="Beeson K."/>
            <person name="Tran B."/>
            <person name="Rogers Y.-H."/>
            <person name="Friedman R."/>
            <person name="Venter J.C."/>
        </authorList>
    </citation>
    <scope>NUCLEOTIDE SEQUENCE [LARGE SCALE GENOMIC DNA]</scope>
    <source>
        <strain evidence="3 4">PV-1</strain>
    </source>
</reference>
<evidence type="ECO:0000313" key="4">
    <source>
        <dbReference type="Proteomes" id="UP000005297"/>
    </source>
</evidence>
<dbReference type="AlphaFoldDB" id="Q0EW17"/>
<keyword evidence="1" id="KW-0479">Metal-binding</keyword>
<dbReference type="eggNOG" id="COG0346">
    <property type="taxonomic scope" value="Bacteria"/>
</dbReference>
<dbReference type="GO" id="GO:0046872">
    <property type="term" value="F:metal ion binding"/>
    <property type="evidence" value="ECO:0007669"/>
    <property type="project" value="UniProtKB-KW"/>
</dbReference>
<dbReference type="PANTHER" id="PTHR21366">
    <property type="entry name" value="GLYOXALASE FAMILY PROTEIN"/>
    <property type="match status" value="1"/>
</dbReference>
<proteinExistence type="predicted"/>
<keyword evidence="4" id="KW-1185">Reference proteome</keyword>
<dbReference type="InterPro" id="IPR004360">
    <property type="entry name" value="Glyas_Fos-R_dOase_dom"/>
</dbReference>
<sequence>MKVAHIGLLVSDLDRAAAFYEQILGLQRAARPQLNFDGIWYALDDGQQIHLMLLDNPYAACDKPVHGGRDHHIALHTDEFDGIRQRLDAAGIACTMSKSGRIALFCRDPDGNTLELIPAA</sequence>
<protein>
    <recommendedName>
        <fullName evidence="2">VOC domain-containing protein</fullName>
    </recommendedName>
</protein>
<dbReference type="PROSITE" id="PS00934">
    <property type="entry name" value="GLYOXALASE_I_1"/>
    <property type="match status" value="1"/>
</dbReference>
<dbReference type="OrthoDB" id="8562712at2"/>
<dbReference type="Gene3D" id="3.10.180.10">
    <property type="entry name" value="2,3-Dihydroxybiphenyl 1,2-Dioxygenase, domain 1"/>
    <property type="match status" value="1"/>
</dbReference>
<dbReference type="InterPro" id="IPR018146">
    <property type="entry name" value="Glyoxalase_1_CS"/>
</dbReference>